<reference evidence="3 4" key="1">
    <citation type="submission" date="2019-01" db="EMBL/GenBank/DDBJ databases">
        <title>A chromosome-scale genome assembly of the yellow perch, Perca flavescens.</title>
        <authorList>
            <person name="Feron R."/>
            <person name="Morvezen R."/>
            <person name="Bestin A."/>
            <person name="Haffray P."/>
            <person name="Klopp C."/>
            <person name="Zahm M."/>
            <person name="Cabau C."/>
            <person name="Roques C."/>
            <person name="Donnadieu C."/>
            <person name="Bouchez O."/>
            <person name="Christie M."/>
            <person name="Larson W."/>
            <person name="Guiguen Y."/>
        </authorList>
    </citation>
    <scope>NUCLEOTIDE SEQUENCE [LARGE SCALE GENOMIC DNA]</scope>
    <source>
        <strain evidence="3">YP-PL-M2</strain>
        <tissue evidence="3">Blood</tissue>
    </source>
</reference>
<organism evidence="3 4">
    <name type="scientific">Perca flavescens</name>
    <name type="common">American yellow perch</name>
    <name type="synonym">Morone flavescens</name>
    <dbReference type="NCBI Taxonomy" id="8167"/>
    <lineage>
        <taxon>Eukaryota</taxon>
        <taxon>Metazoa</taxon>
        <taxon>Chordata</taxon>
        <taxon>Craniata</taxon>
        <taxon>Vertebrata</taxon>
        <taxon>Euteleostomi</taxon>
        <taxon>Actinopterygii</taxon>
        <taxon>Neopterygii</taxon>
        <taxon>Teleostei</taxon>
        <taxon>Neoteleostei</taxon>
        <taxon>Acanthomorphata</taxon>
        <taxon>Eupercaria</taxon>
        <taxon>Perciformes</taxon>
        <taxon>Percoidei</taxon>
        <taxon>Percidae</taxon>
        <taxon>Percinae</taxon>
        <taxon>Perca</taxon>
    </lineage>
</organism>
<accession>A0A484DP38</accession>
<dbReference type="AlphaFoldDB" id="A0A484DP38"/>
<evidence type="ECO:0000256" key="1">
    <source>
        <dbReference type="SAM" id="MobiDB-lite"/>
    </source>
</evidence>
<feature type="region of interest" description="Disordered" evidence="1">
    <location>
        <begin position="39"/>
        <end position="67"/>
    </location>
</feature>
<sequence>MHEVTAVLHTYILLLYCHSEVMQLLCIAALLLSAVAAKPDSWKSWQNRPKLDADSKGGRNGPPKDGQYVKLIYNTTEPNKVSIEFGVLKPRKSIQKKITSNFKRKKPTTTLYNYKFDQPTLETIMDFSSEKSLI</sequence>
<name>A0A484DP38_PERFV</name>
<feature type="transmembrane region" description="Helical" evidence="2">
    <location>
        <begin position="12"/>
        <end position="37"/>
    </location>
</feature>
<dbReference type="EMBL" id="SCKG01000002">
    <property type="protein sequence ID" value="TDH16217.1"/>
    <property type="molecule type" value="Genomic_DNA"/>
</dbReference>
<proteinExistence type="predicted"/>
<keyword evidence="2" id="KW-0812">Transmembrane</keyword>
<keyword evidence="4" id="KW-1185">Reference proteome</keyword>
<comment type="caution">
    <text evidence="3">The sequence shown here is derived from an EMBL/GenBank/DDBJ whole genome shotgun (WGS) entry which is preliminary data.</text>
</comment>
<evidence type="ECO:0000256" key="2">
    <source>
        <dbReference type="SAM" id="Phobius"/>
    </source>
</evidence>
<evidence type="ECO:0000313" key="4">
    <source>
        <dbReference type="Proteomes" id="UP000295070"/>
    </source>
</evidence>
<keyword evidence="2" id="KW-0472">Membrane</keyword>
<gene>
    <name evidence="3" type="ORF">EPR50_G00017620</name>
</gene>
<evidence type="ECO:0000313" key="3">
    <source>
        <dbReference type="EMBL" id="TDH16217.1"/>
    </source>
</evidence>
<protein>
    <submittedName>
        <fullName evidence="3">Uncharacterized protein</fullName>
    </submittedName>
</protein>
<keyword evidence="2" id="KW-1133">Transmembrane helix</keyword>
<dbReference type="Proteomes" id="UP000295070">
    <property type="component" value="Chromosome 2"/>
</dbReference>